<keyword evidence="2" id="KW-1185">Reference proteome</keyword>
<comment type="caution">
    <text evidence="1">The sequence shown here is derived from an EMBL/GenBank/DDBJ whole genome shotgun (WGS) entry which is preliminary data.</text>
</comment>
<name>A0AAD6LMB2_9ROSI</name>
<evidence type="ECO:0000313" key="2">
    <source>
        <dbReference type="Proteomes" id="UP001164929"/>
    </source>
</evidence>
<protein>
    <submittedName>
        <fullName evidence="1">Uncharacterized protein</fullName>
    </submittedName>
</protein>
<dbReference type="AlphaFoldDB" id="A0AAD6LMB2"/>
<evidence type="ECO:0000313" key="1">
    <source>
        <dbReference type="EMBL" id="KAJ6969014.1"/>
    </source>
</evidence>
<proteinExistence type="predicted"/>
<gene>
    <name evidence="1" type="ORF">NC653_036857</name>
</gene>
<accession>A0AAD6LMB2</accession>
<sequence length="57" mass="6747">MSRSRGVLRKKEVMMVLCWEKPFSAKNGKVQVPWRKDNCPKNQRKSSYVFLTFKNAL</sequence>
<reference evidence="1 2" key="1">
    <citation type="journal article" date="2023" name="Mol. Ecol. Resour.">
        <title>Chromosome-level genome assembly of a triploid poplar Populus alba 'Berolinensis'.</title>
        <authorList>
            <person name="Chen S."/>
            <person name="Yu Y."/>
            <person name="Wang X."/>
            <person name="Wang S."/>
            <person name="Zhang T."/>
            <person name="Zhou Y."/>
            <person name="He R."/>
            <person name="Meng N."/>
            <person name="Wang Y."/>
            <person name="Liu W."/>
            <person name="Liu Z."/>
            <person name="Liu J."/>
            <person name="Guo Q."/>
            <person name="Huang H."/>
            <person name="Sederoff R.R."/>
            <person name="Wang G."/>
            <person name="Qu G."/>
            <person name="Chen S."/>
        </authorList>
    </citation>
    <scope>NUCLEOTIDE SEQUENCE [LARGE SCALE GENOMIC DNA]</scope>
    <source>
        <strain evidence="1">SC-2020</strain>
    </source>
</reference>
<dbReference type="Proteomes" id="UP001164929">
    <property type="component" value="Chromosome 16"/>
</dbReference>
<organism evidence="1 2">
    <name type="scientific">Populus alba x Populus x berolinensis</name>
    <dbReference type="NCBI Taxonomy" id="444605"/>
    <lineage>
        <taxon>Eukaryota</taxon>
        <taxon>Viridiplantae</taxon>
        <taxon>Streptophyta</taxon>
        <taxon>Embryophyta</taxon>
        <taxon>Tracheophyta</taxon>
        <taxon>Spermatophyta</taxon>
        <taxon>Magnoliopsida</taxon>
        <taxon>eudicotyledons</taxon>
        <taxon>Gunneridae</taxon>
        <taxon>Pentapetalae</taxon>
        <taxon>rosids</taxon>
        <taxon>fabids</taxon>
        <taxon>Malpighiales</taxon>
        <taxon>Salicaceae</taxon>
        <taxon>Saliceae</taxon>
        <taxon>Populus</taxon>
    </lineage>
</organism>
<dbReference type="EMBL" id="JAQIZT010000016">
    <property type="protein sequence ID" value="KAJ6969014.1"/>
    <property type="molecule type" value="Genomic_DNA"/>
</dbReference>